<accession>A6G4X3</accession>
<reference evidence="3 4" key="1">
    <citation type="submission" date="2007-06" db="EMBL/GenBank/DDBJ databases">
        <authorList>
            <person name="Shimkets L."/>
            <person name="Ferriera S."/>
            <person name="Johnson J."/>
            <person name="Kravitz S."/>
            <person name="Beeson K."/>
            <person name="Sutton G."/>
            <person name="Rogers Y.-H."/>
            <person name="Friedman R."/>
            <person name="Frazier M."/>
            <person name="Venter J.C."/>
        </authorList>
    </citation>
    <scope>NUCLEOTIDE SEQUENCE [LARGE SCALE GENOMIC DNA]</scope>
    <source>
        <strain evidence="3 4">SIR-1</strain>
    </source>
</reference>
<dbReference type="PANTHER" id="PTHR42731:SF5">
    <property type="entry name" value="RADICAL SAM DOMAIN PROTEIN"/>
    <property type="match status" value="1"/>
</dbReference>
<proteinExistence type="predicted"/>
<feature type="compositionally biased region" description="Basic residues" evidence="1">
    <location>
        <begin position="1"/>
        <end position="10"/>
    </location>
</feature>
<dbReference type="PANTHER" id="PTHR42731">
    <property type="entry name" value="SLL1084 PROTEIN"/>
    <property type="match status" value="1"/>
</dbReference>
<dbReference type="GO" id="GO:0051536">
    <property type="term" value="F:iron-sulfur cluster binding"/>
    <property type="evidence" value="ECO:0007669"/>
    <property type="project" value="InterPro"/>
</dbReference>
<dbReference type="InterPro" id="IPR006638">
    <property type="entry name" value="Elp3/MiaA/NifB-like_rSAM"/>
</dbReference>
<keyword evidence="4" id="KW-1185">Reference proteome</keyword>
<dbReference type="SUPFAM" id="SSF102114">
    <property type="entry name" value="Radical SAM enzymes"/>
    <property type="match status" value="1"/>
</dbReference>
<dbReference type="Pfam" id="PF19864">
    <property type="entry name" value="Radical_SAM_N2"/>
    <property type="match status" value="1"/>
</dbReference>
<dbReference type="InterPro" id="IPR058240">
    <property type="entry name" value="rSAM_sf"/>
</dbReference>
<dbReference type="SMART" id="SM00729">
    <property type="entry name" value="Elp3"/>
    <property type="match status" value="1"/>
</dbReference>
<feature type="region of interest" description="Disordered" evidence="1">
    <location>
        <begin position="1"/>
        <end position="22"/>
    </location>
</feature>
<dbReference type="InterPro" id="IPR007197">
    <property type="entry name" value="rSAM"/>
</dbReference>
<dbReference type="InterPro" id="IPR023404">
    <property type="entry name" value="rSAM_horseshoe"/>
</dbReference>
<dbReference type="GO" id="GO:0003824">
    <property type="term" value="F:catalytic activity"/>
    <property type="evidence" value="ECO:0007669"/>
    <property type="project" value="InterPro"/>
</dbReference>
<gene>
    <name evidence="3" type="ORF">PPSIR1_10695</name>
</gene>
<dbReference type="Gene3D" id="3.80.30.20">
    <property type="entry name" value="tm_1862 like domain"/>
    <property type="match status" value="1"/>
</dbReference>
<dbReference type="eggNOG" id="COG1032">
    <property type="taxonomic scope" value="Bacteria"/>
</dbReference>
<dbReference type="SFLD" id="SFLDG01082">
    <property type="entry name" value="B12-binding_domain_containing"/>
    <property type="match status" value="1"/>
</dbReference>
<dbReference type="AlphaFoldDB" id="A6G4X3"/>
<evidence type="ECO:0000313" key="4">
    <source>
        <dbReference type="Proteomes" id="UP000005801"/>
    </source>
</evidence>
<evidence type="ECO:0000313" key="3">
    <source>
        <dbReference type="EMBL" id="EDM79065.1"/>
    </source>
</evidence>
<dbReference type="CDD" id="cd01335">
    <property type="entry name" value="Radical_SAM"/>
    <property type="match status" value="1"/>
</dbReference>
<name>A6G4X3_9BACT</name>
<dbReference type="PROSITE" id="PS51918">
    <property type="entry name" value="RADICAL_SAM"/>
    <property type="match status" value="1"/>
</dbReference>
<dbReference type="EMBL" id="ABCS01000023">
    <property type="protein sequence ID" value="EDM79065.1"/>
    <property type="molecule type" value="Genomic_DNA"/>
</dbReference>
<dbReference type="SFLD" id="SFLDS00029">
    <property type="entry name" value="Radical_SAM"/>
    <property type="match status" value="1"/>
</dbReference>
<organism evidence="3 4">
    <name type="scientific">Plesiocystis pacifica SIR-1</name>
    <dbReference type="NCBI Taxonomy" id="391625"/>
    <lineage>
        <taxon>Bacteria</taxon>
        <taxon>Pseudomonadati</taxon>
        <taxon>Myxococcota</taxon>
        <taxon>Polyangia</taxon>
        <taxon>Nannocystales</taxon>
        <taxon>Nannocystaceae</taxon>
        <taxon>Plesiocystis</taxon>
    </lineage>
</organism>
<dbReference type="InterPro" id="IPR045784">
    <property type="entry name" value="Radical_SAM_N2"/>
</dbReference>
<sequence>MARAKTRTRSRGSGSRRGGREAELERIRRRLARETGTLALGQPAAVCLAYPSPYHVGMSSLGFQTLYRILNAEGPGCHRAFLPDEWERMALPWPQPKRPILSYEGERPISDYPIIGISVAYELEVSGLIRLLEGAGIPLLAADRGPRDPIIIGGGPLTNSNPSVILPFVDLMIAGEAEGLLPEAVATILDTRGRRAAIDAAGQLPHTIRGEVDPGHFEPLPDMAKGPELYLPAHSAIVTPDTELSDMFLVEPERGCSRRCTFCVMRGGTTGGMRLLDKEVPLALVPEHAKKVGLVGAAVTDHPQLEELVARIVERGKGIGVSSLRADRLTPGLLRNLAAGGYRTITVASDGISERMRKVLDRRITEESILRAAKLIAAEGFHRMKVYEMMGAPGETDADADEVVRFALELAKINRLTLTFSTFTAKRNTPLDGAPFIGVKAAEARLDRIKRGLKGKVEVRPQPPKWAYVEYLIAQRGPEVGHAAIEAVHAGARYRDWLSAIEPLPPSERSLRFGDEWLRARRTGKAASRPRLPVVT</sequence>
<dbReference type="STRING" id="391625.PPSIR1_10695"/>
<dbReference type="Proteomes" id="UP000005801">
    <property type="component" value="Unassembled WGS sequence"/>
</dbReference>
<dbReference type="Pfam" id="PF04055">
    <property type="entry name" value="Radical_SAM"/>
    <property type="match status" value="1"/>
</dbReference>
<dbReference type="RefSeq" id="WP_006971772.1">
    <property type="nucleotide sequence ID" value="NZ_ABCS01000023.1"/>
</dbReference>
<dbReference type="OrthoDB" id="9806827at2"/>
<protein>
    <submittedName>
        <fullName evidence="3">Radical SAM domain protein</fullName>
    </submittedName>
</protein>
<feature type="domain" description="Radical SAM core" evidence="2">
    <location>
        <begin position="242"/>
        <end position="456"/>
    </location>
</feature>
<evidence type="ECO:0000259" key="2">
    <source>
        <dbReference type="PROSITE" id="PS51918"/>
    </source>
</evidence>
<comment type="caution">
    <text evidence="3">The sequence shown here is derived from an EMBL/GenBank/DDBJ whole genome shotgun (WGS) entry which is preliminary data.</text>
</comment>
<evidence type="ECO:0000256" key="1">
    <source>
        <dbReference type="SAM" id="MobiDB-lite"/>
    </source>
</evidence>